<evidence type="ECO:0000256" key="3">
    <source>
        <dbReference type="ARBA" id="ARBA00011918"/>
    </source>
</evidence>
<dbReference type="SUPFAM" id="SSF46689">
    <property type="entry name" value="Homeodomain-like"/>
    <property type="match status" value="2"/>
</dbReference>
<dbReference type="AlphaFoldDB" id="A0A0F9VGX3"/>
<dbReference type="PANTHER" id="PTHR10815:SF13">
    <property type="entry name" value="METHYLATED-DNA--PROTEIN-CYSTEINE METHYLTRANSFERASE"/>
    <property type="match status" value="1"/>
</dbReference>
<keyword evidence="5" id="KW-0808">Transferase</keyword>
<dbReference type="PROSITE" id="PS01124">
    <property type="entry name" value="HTH_ARAC_FAMILY_2"/>
    <property type="match status" value="1"/>
</dbReference>
<evidence type="ECO:0000256" key="1">
    <source>
        <dbReference type="ARBA" id="ARBA00001286"/>
    </source>
</evidence>
<dbReference type="NCBIfam" id="TIGR00589">
    <property type="entry name" value="ogt"/>
    <property type="match status" value="1"/>
</dbReference>
<dbReference type="Gene3D" id="3.30.160.70">
    <property type="entry name" value="Methylated DNA-protein cysteine methyltransferase domain"/>
    <property type="match status" value="1"/>
</dbReference>
<accession>A0A0F9VGX3</accession>
<reference evidence="12" key="1">
    <citation type="journal article" date="2015" name="Nature">
        <title>Complex archaea that bridge the gap between prokaryotes and eukaryotes.</title>
        <authorList>
            <person name="Spang A."/>
            <person name="Saw J.H."/>
            <person name="Jorgensen S.L."/>
            <person name="Zaremba-Niedzwiedzka K."/>
            <person name="Martijn J."/>
            <person name="Lind A.E."/>
            <person name="van Eijk R."/>
            <person name="Schleper C."/>
            <person name="Guy L."/>
            <person name="Ettema T.J."/>
        </authorList>
    </citation>
    <scope>NUCLEOTIDE SEQUENCE</scope>
</reference>
<comment type="caution">
    <text evidence="12">The sequence shown here is derived from an EMBL/GenBank/DDBJ whole genome shotgun (WGS) entry which is preliminary data.</text>
</comment>
<dbReference type="SMART" id="SM00342">
    <property type="entry name" value="HTH_ARAC"/>
    <property type="match status" value="1"/>
</dbReference>
<dbReference type="EC" id="2.1.1.63" evidence="3"/>
<dbReference type="GO" id="GO:0003700">
    <property type="term" value="F:DNA-binding transcription factor activity"/>
    <property type="evidence" value="ECO:0007669"/>
    <property type="project" value="InterPro"/>
</dbReference>
<dbReference type="SUPFAM" id="SSF46767">
    <property type="entry name" value="Methylated DNA-protein cysteine methyltransferase, C-terminal domain"/>
    <property type="match status" value="1"/>
</dbReference>
<organism evidence="12">
    <name type="scientific">marine sediment metagenome</name>
    <dbReference type="NCBI Taxonomy" id="412755"/>
    <lineage>
        <taxon>unclassified sequences</taxon>
        <taxon>metagenomes</taxon>
        <taxon>ecological metagenomes</taxon>
    </lineage>
</organism>
<dbReference type="Gene3D" id="1.10.10.60">
    <property type="entry name" value="Homeodomain-like"/>
    <property type="match status" value="1"/>
</dbReference>
<dbReference type="Gene3D" id="1.10.10.10">
    <property type="entry name" value="Winged helix-like DNA-binding domain superfamily/Winged helix DNA-binding domain"/>
    <property type="match status" value="1"/>
</dbReference>
<dbReference type="InterPro" id="IPR009057">
    <property type="entry name" value="Homeodomain-like_sf"/>
</dbReference>
<protein>
    <recommendedName>
        <fullName evidence="3">methylated-DNA--[protein]-cysteine S-methyltransferase</fullName>
        <ecNumber evidence="3">2.1.1.63</ecNumber>
    </recommendedName>
</protein>
<evidence type="ECO:0000256" key="4">
    <source>
        <dbReference type="ARBA" id="ARBA00022603"/>
    </source>
</evidence>
<evidence type="ECO:0000256" key="10">
    <source>
        <dbReference type="ARBA" id="ARBA00049348"/>
    </source>
</evidence>
<dbReference type="GO" id="GO:0043565">
    <property type="term" value="F:sequence-specific DNA binding"/>
    <property type="evidence" value="ECO:0007669"/>
    <property type="project" value="InterPro"/>
</dbReference>
<comment type="catalytic activity">
    <reaction evidence="10">
        <text>a 6-O-methyl-2'-deoxyguanosine in DNA + L-cysteinyl-[protein] = S-methyl-L-cysteinyl-[protein] + a 2'-deoxyguanosine in DNA</text>
        <dbReference type="Rhea" id="RHEA:24000"/>
        <dbReference type="Rhea" id="RHEA-COMP:10131"/>
        <dbReference type="Rhea" id="RHEA-COMP:10132"/>
        <dbReference type="Rhea" id="RHEA-COMP:11367"/>
        <dbReference type="Rhea" id="RHEA-COMP:11368"/>
        <dbReference type="ChEBI" id="CHEBI:29950"/>
        <dbReference type="ChEBI" id="CHEBI:82612"/>
        <dbReference type="ChEBI" id="CHEBI:85445"/>
        <dbReference type="ChEBI" id="CHEBI:85448"/>
        <dbReference type="EC" id="2.1.1.63"/>
    </reaction>
</comment>
<keyword evidence="4" id="KW-0489">Methyltransferase</keyword>
<dbReference type="FunFam" id="1.10.10.10:FF:000214">
    <property type="entry name" value="Methylated-DNA--protein-cysteine methyltransferase"/>
    <property type="match status" value="1"/>
</dbReference>
<keyword evidence="6" id="KW-0227">DNA damage</keyword>
<dbReference type="CDD" id="cd06445">
    <property type="entry name" value="ATase"/>
    <property type="match status" value="1"/>
</dbReference>
<dbReference type="InterPro" id="IPR036217">
    <property type="entry name" value="MethylDNA_cys_MeTrfase_DNAb"/>
</dbReference>
<dbReference type="SUPFAM" id="SSF53155">
    <property type="entry name" value="Methylated DNA-protein cysteine methyltransferase domain"/>
    <property type="match status" value="1"/>
</dbReference>
<comment type="similarity">
    <text evidence="2">Belongs to the MGMT family.</text>
</comment>
<dbReference type="InterPro" id="IPR018060">
    <property type="entry name" value="HTH_AraC"/>
</dbReference>
<dbReference type="InterPro" id="IPR014048">
    <property type="entry name" value="MethylDNA_cys_MeTrfase_DNA-bd"/>
</dbReference>
<dbReference type="InterPro" id="IPR036631">
    <property type="entry name" value="MGMT_N_sf"/>
</dbReference>
<evidence type="ECO:0000256" key="5">
    <source>
        <dbReference type="ARBA" id="ARBA00022679"/>
    </source>
</evidence>
<evidence type="ECO:0000256" key="2">
    <source>
        <dbReference type="ARBA" id="ARBA00008711"/>
    </source>
</evidence>
<dbReference type="GO" id="GO:0003908">
    <property type="term" value="F:methylated-DNA-[protein]-cysteine S-methyltransferase activity"/>
    <property type="evidence" value="ECO:0007669"/>
    <property type="project" value="UniProtKB-EC"/>
</dbReference>
<sequence>MNDYARIEKAMAYMVAHAAAQPNLETVAAHVHLSAFHFQRLFCRYAGISPKRFLQALTLERGKQLMQPSTSLLDIAHTLGLSGSSRLYDHFVQFEAMTPGEYKRQGEGVEINYGVHETPLGSMFVAVTPRGICRMGFVDATCADELLARLAKEWPRGTFHHCPEATRFAVERLFTKPEQPAECLSLHVTGTNFQIAVWRALLTIPEGQLASYSHIAKALGTPKSSRAVGNAVGANPIALWIPCHRVIQQSGALGGYRWGLEKKQIVQAWEWAQIEDMALAPSLMS</sequence>
<feature type="domain" description="HTH araC/xylS-type" evidence="11">
    <location>
        <begin position="8"/>
        <end position="105"/>
    </location>
</feature>
<dbReference type="InterPro" id="IPR001497">
    <property type="entry name" value="MethylDNA_cys_MeTrfase_AS"/>
</dbReference>
<evidence type="ECO:0000256" key="9">
    <source>
        <dbReference type="ARBA" id="ARBA00023204"/>
    </source>
</evidence>
<dbReference type="GO" id="GO:0032259">
    <property type="term" value="P:methylation"/>
    <property type="evidence" value="ECO:0007669"/>
    <property type="project" value="UniProtKB-KW"/>
</dbReference>
<keyword evidence="9" id="KW-0234">DNA repair</keyword>
<comment type="catalytic activity">
    <reaction evidence="1">
        <text>a 4-O-methyl-thymidine in DNA + L-cysteinyl-[protein] = a thymidine in DNA + S-methyl-L-cysteinyl-[protein]</text>
        <dbReference type="Rhea" id="RHEA:53428"/>
        <dbReference type="Rhea" id="RHEA-COMP:10131"/>
        <dbReference type="Rhea" id="RHEA-COMP:10132"/>
        <dbReference type="Rhea" id="RHEA-COMP:13555"/>
        <dbReference type="Rhea" id="RHEA-COMP:13556"/>
        <dbReference type="ChEBI" id="CHEBI:29950"/>
        <dbReference type="ChEBI" id="CHEBI:82612"/>
        <dbReference type="ChEBI" id="CHEBI:137386"/>
        <dbReference type="ChEBI" id="CHEBI:137387"/>
        <dbReference type="EC" id="2.1.1.63"/>
    </reaction>
</comment>
<dbReference type="GO" id="GO:0006281">
    <property type="term" value="P:DNA repair"/>
    <property type="evidence" value="ECO:0007669"/>
    <property type="project" value="UniProtKB-KW"/>
</dbReference>
<gene>
    <name evidence="12" type="ORF">LCGC14_0096880</name>
</gene>
<evidence type="ECO:0000256" key="8">
    <source>
        <dbReference type="ARBA" id="ARBA00023163"/>
    </source>
</evidence>
<dbReference type="Pfam" id="PF01035">
    <property type="entry name" value="DNA_binding_1"/>
    <property type="match status" value="1"/>
</dbReference>
<dbReference type="PANTHER" id="PTHR10815">
    <property type="entry name" value="METHYLATED-DNA--PROTEIN-CYSTEINE METHYLTRANSFERASE"/>
    <property type="match status" value="1"/>
</dbReference>
<evidence type="ECO:0000259" key="11">
    <source>
        <dbReference type="PROSITE" id="PS01124"/>
    </source>
</evidence>
<evidence type="ECO:0000256" key="6">
    <source>
        <dbReference type="ARBA" id="ARBA00022763"/>
    </source>
</evidence>
<evidence type="ECO:0000256" key="7">
    <source>
        <dbReference type="ARBA" id="ARBA00023015"/>
    </source>
</evidence>
<keyword evidence="8" id="KW-0804">Transcription</keyword>
<dbReference type="Pfam" id="PF12833">
    <property type="entry name" value="HTH_18"/>
    <property type="match status" value="1"/>
</dbReference>
<keyword evidence="7" id="KW-0805">Transcription regulation</keyword>
<dbReference type="PROSITE" id="PS00374">
    <property type="entry name" value="MGMT"/>
    <property type="match status" value="1"/>
</dbReference>
<dbReference type="EMBL" id="LAZR01000027">
    <property type="protein sequence ID" value="KKO03275.1"/>
    <property type="molecule type" value="Genomic_DNA"/>
</dbReference>
<evidence type="ECO:0000313" key="12">
    <source>
        <dbReference type="EMBL" id="KKO03275.1"/>
    </source>
</evidence>
<proteinExistence type="inferred from homology"/>
<name>A0A0F9VGX3_9ZZZZ</name>
<dbReference type="InterPro" id="IPR036388">
    <property type="entry name" value="WH-like_DNA-bd_sf"/>
</dbReference>